<evidence type="ECO:0000256" key="1">
    <source>
        <dbReference type="ARBA" id="ARBA00022598"/>
    </source>
</evidence>
<organism evidence="7 8">
    <name type="scientific">Lipingzhangella rawalii</name>
    <dbReference type="NCBI Taxonomy" id="2055835"/>
    <lineage>
        <taxon>Bacteria</taxon>
        <taxon>Bacillati</taxon>
        <taxon>Actinomycetota</taxon>
        <taxon>Actinomycetes</taxon>
        <taxon>Streptosporangiales</taxon>
        <taxon>Nocardiopsidaceae</taxon>
        <taxon>Lipingzhangella</taxon>
    </lineage>
</organism>
<keyword evidence="4" id="KW-0092">Biotin</keyword>
<dbReference type="InterPro" id="IPR004408">
    <property type="entry name" value="Biotin_CoA_COase_ligase"/>
</dbReference>
<keyword evidence="1 7" id="KW-0436">Ligase</keyword>
<dbReference type="Gene3D" id="2.30.30.100">
    <property type="match status" value="1"/>
</dbReference>
<dbReference type="Pfam" id="PF03099">
    <property type="entry name" value="BPL_LplA_LipB"/>
    <property type="match status" value="1"/>
</dbReference>
<dbReference type="InterPro" id="IPR045864">
    <property type="entry name" value="aa-tRNA-synth_II/BPL/LPL"/>
</dbReference>
<dbReference type="EMBL" id="JAVLVT010000003">
    <property type="protein sequence ID" value="MDS1270396.1"/>
    <property type="molecule type" value="Genomic_DNA"/>
</dbReference>
<dbReference type="RefSeq" id="WP_310911909.1">
    <property type="nucleotide sequence ID" value="NZ_JAVLVT010000003.1"/>
</dbReference>
<keyword evidence="2" id="KW-0547">Nucleotide-binding</keyword>
<dbReference type="Gene3D" id="3.30.930.10">
    <property type="entry name" value="Bira Bifunctional Protein, Domain 2"/>
    <property type="match status" value="1"/>
</dbReference>
<evidence type="ECO:0000313" key="7">
    <source>
        <dbReference type="EMBL" id="MDS1270396.1"/>
    </source>
</evidence>
<gene>
    <name evidence="7" type="ORF">RIF23_08825</name>
</gene>
<dbReference type="InterPro" id="IPR008988">
    <property type="entry name" value="Transcriptional_repressor_C"/>
</dbReference>
<feature type="domain" description="BPL/LPL catalytic" evidence="6">
    <location>
        <begin position="29"/>
        <end position="210"/>
    </location>
</feature>
<dbReference type="CDD" id="cd16442">
    <property type="entry name" value="BPL"/>
    <property type="match status" value="1"/>
</dbReference>
<evidence type="ECO:0000259" key="6">
    <source>
        <dbReference type="PROSITE" id="PS51733"/>
    </source>
</evidence>
<dbReference type="Pfam" id="PF02237">
    <property type="entry name" value="BPL_C"/>
    <property type="match status" value="1"/>
</dbReference>
<dbReference type="PROSITE" id="PS51733">
    <property type="entry name" value="BPL_LPL_CATALYTIC"/>
    <property type="match status" value="1"/>
</dbReference>
<comment type="caution">
    <text evidence="7">The sequence shown here is derived from an EMBL/GenBank/DDBJ whole genome shotgun (WGS) entry which is preliminary data.</text>
</comment>
<dbReference type="InterPro" id="IPR003142">
    <property type="entry name" value="BPL_C"/>
</dbReference>
<dbReference type="SUPFAM" id="SSF55681">
    <property type="entry name" value="Class II aaRS and biotin synthetases"/>
    <property type="match status" value="1"/>
</dbReference>
<evidence type="ECO:0000256" key="5">
    <source>
        <dbReference type="ARBA" id="ARBA00024227"/>
    </source>
</evidence>
<evidence type="ECO:0000313" key="8">
    <source>
        <dbReference type="Proteomes" id="UP001250214"/>
    </source>
</evidence>
<dbReference type="PANTHER" id="PTHR12835:SF5">
    <property type="entry name" value="BIOTIN--PROTEIN LIGASE"/>
    <property type="match status" value="1"/>
</dbReference>
<name>A0ABU2H538_9ACTN</name>
<dbReference type="PANTHER" id="PTHR12835">
    <property type="entry name" value="BIOTIN PROTEIN LIGASE"/>
    <property type="match status" value="1"/>
</dbReference>
<accession>A0ABU2H538</accession>
<evidence type="ECO:0000256" key="3">
    <source>
        <dbReference type="ARBA" id="ARBA00022840"/>
    </source>
</evidence>
<dbReference type="NCBIfam" id="TIGR00121">
    <property type="entry name" value="birA_ligase"/>
    <property type="match status" value="1"/>
</dbReference>
<proteinExistence type="predicted"/>
<reference evidence="8" key="1">
    <citation type="submission" date="2023-07" db="EMBL/GenBank/DDBJ databases">
        <title>Novel species in the genus Lipingzhangella isolated from Sambhar Salt Lake.</title>
        <authorList>
            <person name="Jiya N."/>
            <person name="Kajale S."/>
            <person name="Sharma A."/>
        </authorList>
    </citation>
    <scope>NUCLEOTIDE SEQUENCE [LARGE SCALE GENOMIC DNA]</scope>
    <source>
        <strain evidence="8">LS1_29</strain>
    </source>
</reference>
<dbReference type="GO" id="GO:0004077">
    <property type="term" value="F:biotin--[biotin carboxyl-carrier protein] ligase activity"/>
    <property type="evidence" value="ECO:0007669"/>
    <property type="project" value="UniProtKB-EC"/>
</dbReference>
<dbReference type="Proteomes" id="UP001250214">
    <property type="component" value="Unassembled WGS sequence"/>
</dbReference>
<keyword evidence="3" id="KW-0067">ATP-binding</keyword>
<protein>
    <recommendedName>
        <fullName evidence="5">biotin--[biotin carboxyl-carrier protein] ligase</fullName>
        <ecNumber evidence="5">6.3.4.15</ecNumber>
    </recommendedName>
</protein>
<dbReference type="SUPFAM" id="SSF50037">
    <property type="entry name" value="C-terminal domain of transcriptional repressors"/>
    <property type="match status" value="1"/>
</dbReference>
<evidence type="ECO:0000256" key="4">
    <source>
        <dbReference type="ARBA" id="ARBA00023267"/>
    </source>
</evidence>
<evidence type="ECO:0000256" key="2">
    <source>
        <dbReference type="ARBA" id="ARBA00022741"/>
    </source>
</evidence>
<sequence>MDDAQEPDGPARPPLDLEQLRTRLLHPGGLWRDLSLTAESASTNTELLEAARAGAPTGTVLVTEHQTRGRGRRDRAFHTPARAALTLSLLLRPQVPPARLGWLPLLTGVAVVRAVQAQTSVASELKWPNDVLAEDGGAWRKLAGILTEAVTTVDGTGIVVGTGLNVSQRRSELPAAEATSLTEAGTQPVDRQELLCAILDEFAGQYRNWNELRGDAVACGLADSYRQRCRTLGMEVRAHLPGGATVSGTATDIDPAGCLVIRTPQGNSTPLSAGDVVHVRPTTMGH</sequence>
<keyword evidence="8" id="KW-1185">Reference proteome</keyword>
<dbReference type="EC" id="6.3.4.15" evidence="5"/>
<dbReference type="InterPro" id="IPR004143">
    <property type="entry name" value="BPL_LPL_catalytic"/>
</dbReference>